<organism evidence="1 2">
    <name type="scientific">Symbiodinium pilosum</name>
    <name type="common">Dinoflagellate</name>
    <dbReference type="NCBI Taxonomy" id="2952"/>
    <lineage>
        <taxon>Eukaryota</taxon>
        <taxon>Sar</taxon>
        <taxon>Alveolata</taxon>
        <taxon>Dinophyceae</taxon>
        <taxon>Suessiales</taxon>
        <taxon>Symbiodiniaceae</taxon>
        <taxon>Symbiodinium</taxon>
    </lineage>
</organism>
<evidence type="ECO:0000313" key="1">
    <source>
        <dbReference type="EMBL" id="CAE7172679.1"/>
    </source>
</evidence>
<dbReference type="AlphaFoldDB" id="A0A812ISZ3"/>
<protein>
    <submittedName>
        <fullName evidence="1">YAF9 protein</fullName>
    </submittedName>
</protein>
<gene>
    <name evidence="1" type="primary">YAF9</name>
    <name evidence="1" type="ORF">SPIL2461_LOCUS785</name>
</gene>
<evidence type="ECO:0000313" key="2">
    <source>
        <dbReference type="Proteomes" id="UP000649617"/>
    </source>
</evidence>
<name>A0A812ISZ3_SYMPI</name>
<keyword evidence="2" id="KW-1185">Reference proteome</keyword>
<dbReference type="EMBL" id="CAJNIZ010000689">
    <property type="protein sequence ID" value="CAE7172679.1"/>
    <property type="molecule type" value="Genomic_DNA"/>
</dbReference>
<reference evidence="1" key="1">
    <citation type="submission" date="2021-02" db="EMBL/GenBank/DDBJ databases">
        <authorList>
            <person name="Dougan E. K."/>
            <person name="Rhodes N."/>
            <person name="Thang M."/>
            <person name="Chan C."/>
        </authorList>
    </citation>
    <scope>NUCLEOTIDE SEQUENCE</scope>
</reference>
<comment type="caution">
    <text evidence="1">The sequence shown here is derived from an EMBL/GenBank/DDBJ whole genome shotgun (WGS) entry which is preliminary data.</text>
</comment>
<sequence>MIENILRSPRWLQKTAAPVPLCLMSQAGQVGTLMFSIVMMRSSIQVRGFSVVAKRSEKDVKALMVERRVDAPSDEPRAEQVERHWNRHVTNEALEAARREGDRGSLQEARQLLEDASQILGASPLVQSGDPVCLGLLSDLRDCMDDLRNRQQYMTMGSKKMAMISRKHGRQRACNVGPDDAVSYTNAMQKETRAAFKMSIA</sequence>
<proteinExistence type="predicted"/>
<dbReference type="Proteomes" id="UP000649617">
    <property type="component" value="Unassembled WGS sequence"/>
</dbReference>
<dbReference type="OrthoDB" id="654191at2759"/>
<accession>A0A812ISZ3</accession>